<name>A0AAP2CKT2_9BACT</name>
<protein>
    <submittedName>
        <fullName evidence="1">Uncharacterized protein</fullName>
    </submittedName>
</protein>
<organism evidence="1 2">
    <name type="scientific">Litoribacter ruber</name>
    <dbReference type="NCBI Taxonomy" id="702568"/>
    <lineage>
        <taxon>Bacteria</taxon>
        <taxon>Pseudomonadati</taxon>
        <taxon>Bacteroidota</taxon>
        <taxon>Cytophagia</taxon>
        <taxon>Cytophagales</taxon>
        <taxon>Cyclobacteriaceae</taxon>
        <taxon>Litoribacter</taxon>
    </lineage>
</organism>
<reference evidence="1 2" key="1">
    <citation type="submission" date="2021-05" db="EMBL/GenBank/DDBJ databases">
        <authorList>
            <person name="Zhang Z.D."/>
            <person name="Osman G."/>
        </authorList>
    </citation>
    <scope>NUCLEOTIDE SEQUENCE [LARGE SCALE GENOMIC DNA]</scope>
    <source>
        <strain evidence="1 2">KCTC 32217</strain>
    </source>
</reference>
<proteinExistence type="predicted"/>
<feature type="non-terminal residue" evidence="1">
    <location>
        <position position="1"/>
    </location>
</feature>
<dbReference type="RefSeq" id="WP_213946851.1">
    <property type="nucleotide sequence ID" value="NZ_JAHCMY010000030.1"/>
</dbReference>
<dbReference type="AlphaFoldDB" id="A0AAP2CKT2"/>
<dbReference type="Proteomes" id="UP001319104">
    <property type="component" value="Unassembled WGS sequence"/>
</dbReference>
<evidence type="ECO:0000313" key="1">
    <source>
        <dbReference type="EMBL" id="MBS9525992.1"/>
    </source>
</evidence>
<dbReference type="EMBL" id="JAHCMY010000030">
    <property type="protein sequence ID" value="MBS9525992.1"/>
    <property type="molecule type" value="Genomic_DNA"/>
</dbReference>
<keyword evidence="2" id="KW-1185">Reference proteome</keyword>
<sequence length="75" mass="8236">LLVGDRGLEGGMLGKGKPNCTYVPDPKPKPLSREQEEAILLCKAIGVILREEGMKNQLDVRVEVRPLGKEPPETQ</sequence>
<comment type="caution">
    <text evidence="1">The sequence shown here is derived from an EMBL/GenBank/DDBJ whole genome shotgun (WGS) entry which is preliminary data.</text>
</comment>
<gene>
    <name evidence="1" type="ORF">KI659_18370</name>
</gene>
<accession>A0AAP2CKT2</accession>
<evidence type="ECO:0000313" key="2">
    <source>
        <dbReference type="Proteomes" id="UP001319104"/>
    </source>
</evidence>